<evidence type="ECO:0000313" key="3">
    <source>
        <dbReference type="EMBL" id="CAD8657049.1"/>
    </source>
</evidence>
<protein>
    <submittedName>
        <fullName evidence="3">Uncharacterized protein</fullName>
    </submittedName>
</protein>
<evidence type="ECO:0000313" key="2">
    <source>
        <dbReference type="EMBL" id="CAD8657047.1"/>
    </source>
</evidence>
<dbReference type="EMBL" id="HBFA01009000">
    <property type="protein sequence ID" value="CAD8657049.1"/>
    <property type="molecule type" value="Transcribed_RNA"/>
</dbReference>
<dbReference type="EMBL" id="HBFA01008999">
    <property type="protein sequence ID" value="CAD8657047.1"/>
    <property type="molecule type" value="Transcribed_RNA"/>
</dbReference>
<evidence type="ECO:0000256" key="1">
    <source>
        <dbReference type="SAM" id="MobiDB-lite"/>
    </source>
</evidence>
<feature type="region of interest" description="Disordered" evidence="1">
    <location>
        <begin position="87"/>
        <end position="130"/>
    </location>
</feature>
<reference evidence="3" key="1">
    <citation type="submission" date="2021-01" db="EMBL/GenBank/DDBJ databases">
        <authorList>
            <person name="Corre E."/>
            <person name="Pelletier E."/>
            <person name="Niang G."/>
            <person name="Scheremetjew M."/>
            <person name="Finn R."/>
            <person name="Kale V."/>
            <person name="Holt S."/>
            <person name="Cochrane G."/>
            <person name="Meng A."/>
            <person name="Brown T."/>
            <person name="Cohen L."/>
        </authorList>
    </citation>
    <scope>NUCLEOTIDE SEQUENCE</scope>
    <source>
        <strain evidence="3">CCMP722</strain>
    </source>
</reference>
<gene>
    <name evidence="2" type="ORF">POBO1169_LOCUS4743</name>
    <name evidence="3" type="ORF">POBO1169_LOCUS4744</name>
</gene>
<accession>A0A6T7VF33</accession>
<feature type="region of interest" description="Disordered" evidence="1">
    <location>
        <begin position="1"/>
        <end position="22"/>
    </location>
</feature>
<dbReference type="AlphaFoldDB" id="A0A6T7VF33"/>
<sequence>MVDDGEGAGAAPQPTEPTADKQTLLRRLQAESAMLDQVHNRIQGELNTLMIERQELERQLEDTWQPEEDGEDEDEWVLEHDDLAALVGEDLSHPPDAPQEPIATTADHTASATGRHAEQSHGGSSGRQRR</sequence>
<name>A0A6T7VF33_9CHLO</name>
<organism evidence="3">
    <name type="scientific">Pyramimonas obovata</name>
    <dbReference type="NCBI Taxonomy" id="1411642"/>
    <lineage>
        <taxon>Eukaryota</taxon>
        <taxon>Viridiplantae</taxon>
        <taxon>Chlorophyta</taxon>
        <taxon>Pyramimonadophyceae</taxon>
        <taxon>Pyramimonadales</taxon>
        <taxon>Pyramimonadaceae</taxon>
        <taxon>Pyramimonas</taxon>
        <taxon>Pyramimonas incertae sedis</taxon>
    </lineage>
</organism>
<proteinExistence type="predicted"/>